<protein>
    <submittedName>
        <fullName evidence="2">Uncharacterized protein</fullName>
    </submittedName>
</protein>
<dbReference type="Proteomes" id="UP000299102">
    <property type="component" value="Unassembled WGS sequence"/>
</dbReference>
<evidence type="ECO:0000313" key="3">
    <source>
        <dbReference type="Proteomes" id="UP000299102"/>
    </source>
</evidence>
<name>A0A4C1UEE6_EUMVA</name>
<keyword evidence="3" id="KW-1185">Reference proteome</keyword>
<feature type="region of interest" description="Disordered" evidence="1">
    <location>
        <begin position="53"/>
        <end position="106"/>
    </location>
</feature>
<sequence length="121" mass="13823">MISVSAVVNYATRAVQRHSPAQRLRSRSVGAADLTSPLILSNFPHRNEDVKIARQKRRKGKKKRFNPVRVGRNNFRERLRNVSIRRPEKGDTNPAGPSTGRRMRQATVQLRNLLRGPDRFG</sequence>
<feature type="compositionally biased region" description="Basic and acidic residues" evidence="1">
    <location>
        <begin position="74"/>
        <end position="91"/>
    </location>
</feature>
<dbReference type="AlphaFoldDB" id="A0A4C1UEE6"/>
<gene>
    <name evidence="2" type="ORF">EVAR_9402_1</name>
</gene>
<accession>A0A4C1UEE6</accession>
<evidence type="ECO:0000313" key="2">
    <source>
        <dbReference type="EMBL" id="GBP24304.1"/>
    </source>
</evidence>
<feature type="compositionally biased region" description="Basic residues" evidence="1">
    <location>
        <begin position="53"/>
        <end position="66"/>
    </location>
</feature>
<proteinExistence type="predicted"/>
<evidence type="ECO:0000256" key="1">
    <source>
        <dbReference type="SAM" id="MobiDB-lite"/>
    </source>
</evidence>
<reference evidence="2 3" key="1">
    <citation type="journal article" date="2019" name="Commun. Biol.">
        <title>The bagworm genome reveals a unique fibroin gene that provides high tensile strength.</title>
        <authorList>
            <person name="Kono N."/>
            <person name="Nakamura H."/>
            <person name="Ohtoshi R."/>
            <person name="Tomita M."/>
            <person name="Numata K."/>
            <person name="Arakawa K."/>
        </authorList>
    </citation>
    <scope>NUCLEOTIDE SEQUENCE [LARGE SCALE GENOMIC DNA]</scope>
</reference>
<dbReference type="EMBL" id="BGZK01000160">
    <property type="protein sequence ID" value="GBP24304.1"/>
    <property type="molecule type" value="Genomic_DNA"/>
</dbReference>
<comment type="caution">
    <text evidence="2">The sequence shown here is derived from an EMBL/GenBank/DDBJ whole genome shotgun (WGS) entry which is preliminary data.</text>
</comment>
<organism evidence="2 3">
    <name type="scientific">Eumeta variegata</name>
    <name type="common">Bagworm moth</name>
    <name type="synonym">Eumeta japonica</name>
    <dbReference type="NCBI Taxonomy" id="151549"/>
    <lineage>
        <taxon>Eukaryota</taxon>
        <taxon>Metazoa</taxon>
        <taxon>Ecdysozoa</taxon>
        <taxon>Arthropoda</taxon>
        <taxon>Hexapoda</taxon>
        <taxon>Insecta</taxon>
        <taxon>Pterygota</taxon>
        <taxon>Neoptera</taxon>
        <taxon>Endopterygota</taxon>
        <taxon>Lepidoptera</taxon>
        <taxon>Glossata</taxon>
        <taxon>Ditrysia</taxon>
        <taxon>Tineoidea</taxon>
        <taxon>Psychidae</taxon>
        <taxon>Oiketicinae</taxon>
        <taxon>Eumeta</taxon>
    </lineage>
</organism>